<evidence type="ECO:0000256" key="1">
    <source>
        <dbReference type="SAM" id="MobiDB-lite"/>
    </source>
</evidence>
<dbReference type="OrthoDB" id="1418524at2759"/>
<proteinExistence type="predicted"/>
<evidence type="ECO:0000313" key="2">
    <source>
        <dbReference type="EMBL" id="ESW28258.1"/>
    </source>
</evidence>
<sequence>MRPQNIDHNLHISPPRSNEPPITPNSNRQIQFEQAPIPLIMAVTNPTHGQTHQQQTTWYMILRMSLDPSQNVTRFQLTMPDGVHAVLQPIPEIPHRARLNEPLTQREYELINESNRQVIPRGIWLNESWTQRQHQIPEHVQNHVVEFHRQLSSSSPTYPLSQNQSTMVARSASNSMPITVNPTLQLFTLVTSGETSSSTFESQIQMGDATASPSMNVDEEIDLELRLGRSQ</sequence>
<keyword evidence="3" id="KW-1185">Reference proteome</keyword>
<gene>
    <name evidence="2" type="ORF">PHAVU_003G271700g</name>
</gene>
<dbReference type="EMBL" id="CM002290">
    <property type="protein sequence ID" value="ESW28258.1"/>
    <property type="molecule type" value="Genomic_DNA"/>
</dbReference>
<dbReference type="AlphaFoldDB" id="V7CFY3"/>
<organism evidence="2 3">
    <name type="scientific">Phaseolus vulgaris</name>
    <name type="common">Kidney bean</name>
    <name type="synonym">French bean</name>
    <dbReference type="NCBI Taxonomy" id="3885"/>
    <lineage>
        <taxon>Eukaryota</taxon>
        <taxon>Viridiplantae</taxon>
        <taxon>Streptophyta</taxon>
        <taxon>Embryophyta</taxon>
        <taxon>Tracheophyta</taxon>
        <taxon>Spermatophyta</taxon>
        <taxon>Magnoliopsida</taxon>
        <taxon>eudicotyledons</taxon>
        <taxon>Gunneridae</taxon>
        <taxon>Pentapetalae</taxon>
        <taxon>rosids</taxon>
        <taxon>fabids</taxon>
        <taxon>Fabales</taxon>
        <taxon>Fabaceae</taxon>
        <taxon>Papilionoideae</taxon>
        <taxon>50 kb inversion clade</taxon>
        <taxon>NPAAA clade</taxon>
        <taxon>indigoferoid/millettioid clade</taxon>
        <taxon>Phaseoleae</taxon>
        <taxon>Phaseolus</taxon>
    </lineage>
</organism>
<dbReference type="OMA" id="YELIREP"/>
<protein>
    <submittedName>
        <fullName evidence="2">Uncharacterized protein</fullName>
    </submittedName>
</protein>
<evidence type="ECO:0000313" key="3">
    <source>
        <dbReference type="Proteomes" id="UP000000226"/>
    </source>
</evidence>
<accession>V7CFY3</accession>
<dbReference type="Gramene" id="ESW28258">
    <property type="protein sequence ID" value="ESW28258"/>
    <property type="gene ID" value="PHAVU_003G271700g"/>
</dbReference>
<feature type="region of interest" description="Disordered" evidence="1">
    <location>
        <begin position="1"/>
        <end position="26"/>
    </location>
</feature>
<dbReference type="Proteomes" id="UP000000226">
    <property type="component" value="Chromosome 3"/>
</dbReference>
<name>V7CFY3_PHAVU</name>
<reference evidence="3" key="1">
    <citation type="journal article" date="2014" name="Nat. Genet.">
        <title>A reference genome for common bean and genome-wide analysis of dual domestications.</title>
        <authorList>
            <person name="Schmutz J."/>
            <person name="McClean P.E."/>
            <person name="Mamidi S."/>
            <person name="Wu G.A."/>
            <person name="Cannon S.B."/>
            <person name="Grimwood J."/>
            <person name="Jenkins J."/>
            <person name="Shu S."/>
            <person name="Song Q."/>
            <person name="Chavarro C."/>
            <person name="Torres-Torres M."/>
            <person name="Geffroy V."/>
            <person name="Moghaddam S.M."/>
            <person name="Gao D."/>
            <person name="Abernathy B."/>
            <person name="Barry K."/>
            <person name="Blair M."/>
            <person name="Brick M.A."/>
            <person name="Chovatia M."/>
            <person name="Gepts P."/>
            <person name="Goodstein D.M."/>
            <person name="Gonzales M."/>
            <person name="Hellsten U."/>
            <person name="Hyten D.L."/>
            <person name="Jia G."/>
            <person name="Kelly J.D."/>
            <person name="Kudrna D."/>
            <person name="Lee R."/>
            <person name="Richard M.M."/>
            <person name="Miklas P.N."/>
            <person name="Osorno J.M."/>
            <person name="Rodrigues J."/>
            <person name="Thareau V."/>
            <person name="Urrea C.A."/>
            <person name="Wang M."/>
            <person name="Yu Y."/>
            <person name="Zhang M."/>
            <person name="Wing R.A."/>
            <person name="Cregan P.B."/>
            <person name="Rokhsar D.S."/>
            <person name="Jackson S.A."/>
        </authorList>
    </citation>
    <scope>NUCLEOTIDE SEQUENCE [LARGE SCALE GENOMIC DNA]</scope>
    <source>
        <strain evidence="3">cv. G19833</strain>
    </source>
</reference>